<dbReference type="PANTHER" id="PTHR23502">
    <property type="entry name" value="MAJOR FACILITATOR SUPERFAMILY"/>
    <property type="match status" value="1"/>
</dbReference>
<dbReference type="Proteomes" id="UP000242814">
    <property type="component" value="Unassembled WGS sequence"/>
</dbReference>
<feature type="transmembrane region" description="Helical" evidence="7">
    <location>
        <begin position="101"/>
        <end position="119"/>
    </location>
</feature>
<evidence type="ECO:0000256" key="3">
    <source>
        <dbReference type="ARBA" id="ARBA00022692"/>
    </source>
</evidence>
<dbReference type="PROSITE" id="PS50850">
    <property type="entry name" value="MFS"/>
    <property type="match status" value="1"/>
</dbReference>
<feature type="transmembrane region" description="Helical" evidence="7">
    <location>
        <begin position="481"/>
        <end position="501"/>
    </location>
</feature>
<keyword evidence="5 7" id="KW-0472">Membrane</keyword>
<dbReference type="GO" id="GO:0022857">
    <property type="term" value="F:transmembrane transporter activity"/>
    <property type="evidence" value="ECO:0007669"/>
    <property type="project" value="InterPro"/>
</dbReference>
<dbReference type="GO" id="GO:0005886">
    <property type="term" value="C:plasma membrane"/>
    <property type="evidence" value="ECO:0007669"/>
    <property type="project" value="TreeGrafter"/>
</dbReference>
<dbReference type="VEuPathDB" id="FungiDB:PADG_08256"/>
<feature type="compositionally biased region" description="Polar residues" evidence="6">
    <location>
        <begin position="1"/>
        <end position="24"/>
    </location>
</feature>
<keyword evidence="2" id="KW-0813">Transport</keyword>
<feature type="compositionally biased region" description="Polar residues" evidence="6">
    <location>
        <begin position="35"/>
        <end position="48"/>
    </location>
</feature>
<dbReference type="SUPFAM" id="SSF103473">
    <property type="entry name" value="MFS general substrate transporter"/>
    <property type="match status" value="1"/>
</dbReference>
<evidence type="ECO:0000256" key="6">
    <source>
        <dbReference type="SAM" id="MobiDB-lite"/>
    </source>
</evidence>
<feature type="transmembrane region" description="Helical" evidence="7">
    <location>
        <begin position="391"/>
        <end position="409"/>
    </location>
</feature>
<dbReference type="EMBL" id="LZYO01000398">
    <property type="protein sequence ID" value="ODH13938.1"/>
    <property type="molecule type" value="Genomic_DNA"/>
</dbReference>
<dbReference type="AlphaFoldDB" id="A0A1D2J6J4"/>
<evidence type="ECO:0000259" key="8">
    <source>
        <dbReference type="PROSITE" id="PS50850"/>
    </source>
</evidence>
<evidence type="ECO:0000313" key="9">
    <source>
        <dbReference type="EMBL" id="ODH13938.1"/>
    </source>
</evidence>
<evidence type="ECO:0000313" key="10">
    <source>
        <dbReference type="Proteomes" id="UP000242814"/>
    </source>
</evidence>
<dbReference type="InterPro" id="IPR020846">
    <property type="entry name" value="MFS_dom"/>
</dbReference>
<dbReference type="Pfam" id="PF07690">
    <property type="entry name" value="MFS_1"/>
    <property type="match status" value="1"/>
</dbReference>
<proteinExistence type="predicted"/>
<dbReference type="FunFam" id="1.20.1720.10:FF:000009">
    <property type="entry name" value="MFS multidrug transporter"/>
    <property type="match status" value="1"/>
</dbReference>
<dbReference type="PANTHER" id="PTHR23502:SF51">
    <property type="entry name" value="QUINIDINE RESISTANCE PROTEIN 1-RELATED"/>
    <property type="match status" value="1"/>
</dbReference>
<feature type="transmembrane region" description="Helical" evidence="7">
    <location>
        <begin position="185"/>
        <end position="210"/>
    </location>
</feature>
<feature type="transmembrane region" description="Helical" evidence="7">
    <location>
        <begin position="59"/>
        <end position="81"/>
    </location>
</feature>
<gene>
    <name evidence="9" type="ORF">ACO22_06783</name>
</gene>
<protein>
    <recommendedName>
        <fullName evidence="8">Major facilitator superfamily (MFS) profile domain-containing protein</fullName>
    </recommendedName>
</protein>
<evidence type="ECO:0000256" key="4">
    <source>
        <dbReference type="ARBA" id="ARBA00022989"/>
    </source>
</evidence>
<feature type="transmembrane region" description="Helical" evidence="7">
    <location>
        <begin position="299"/>
        <end position="321"/>
    </location>
</feature>
<feature type="transmembrane region" description="Helical" evidence="7">
    <location>
        <begin position="421"/>
        <end position="442"/>
    </location>
</feature>
<feature type="transmembrane region" description="Helical" evidence="7">
    <location>
        <begin position="126"/>
        <end position="144"/>
    </location>
</feature>
<evidence type="ECO:0000256" key="2">
    <source>
        <dbReference type="ARBA" id="ARBA00022448"/>
    </source>
</evidence>
<dbReference type="InterPro" id="IPR011701">
    <property type="entry name" value="MFS"/>
</dbReference>
<feature type="transmembrane region" description="Helical" evidence="7">
    <location>
        <begin position="216"/>
        <end position="235"/>
    </location>
</feature>
<accession>A0A1D2J6J4</accession>
<dbReference type="Gene3D" id="1.20.1250.20">
    <property type="entry name" value="MFS general substrate transporter like domains"/>
    <property type="match status" value="1"/>
</dbReference>
<feature type="transmembrane region" description="Helical" evidence="7">
    <location>
        <begin position="333"/>
        <end position="352"/>
    </location>
</feature>
<dbReference type="InterPro" id="IPR036259">
    <property type="entry name" value="MFS_trans_sf"/>
</dbReference>
<feature type="transmembrane region" description="Helical" evidence="7">
    <location>
        <begin position="454"/>
        <end position="475"/>
    </location>
</feature>
<feature type="domain" description="Major facilitator superfamily (MFS) profile" evidence="8">
    <location>
        <begin position="61"/>
        <end position="506"/>
    </location>
</feature>
<name>A0A1D2J6J4_PARBR</name>
<evidence type="ECO:0000256" key="5">
    <source>
        <dbReference type="ARBA" id="ARBA00023136"/>
    </source>
</evidence>
<keyword evidence="3 7" id="KW-0812">Transmembrane</keyword>
<feature type="region of interest" description="Disordered" evidence="6">
    <location>
        <begin position="1"/>
        <end position="48"/>
    </location>
</feature>
<evidence type="ECO:0000256" key="7">
    <source>
        <dbReference type="SAM" id="Phobius"/>
    </source>
</evidence>
<sequence length="524" mass="57640">MDTEKQSQGNYAVNDTAGDSSSLGLRQEETHNAETTDSTVPNRQSSEHPYTVLTEKEKICTIIISSFGAFLSPVSASIYLSILNSLSKDLMVSTAKINLSITAYMIFQALVPSIIGVYSDKNGRRPALLICFIVSLGANIGLAVQDSYIFLIALRCLQGSGSSGTIIISTAVTADVVTRSERGKYTAYSSLGMTLGQALGPLIGGILNHFFGWRSIFWFLTTYSGLMALLVVFSLPETSRSVVGNGARQPQIWNECIMDMISQKRQRRIHFSEDRTVSTHNRRPNPAETIKIAMEKETAILLFFSALLFAGYVFVLCSLPSQLERKYGFNSLQIGLCFLPYGFGSLASRWAVATLADWNFRRHCSRLGIRIIRNRQPQLSGFPLEAARLQIALPLVYLSCICITTYSWVMTYKTNLAGPLILLFFTACTISGAFGSVFTLIIDCHMKQPATAAAASNLFRCFFGAGAAAAAVPLITKLRIGWTGTIVASTWVISSPLLWGVMKWGRHWREEGGRSREGADRERI</sequence>
<comment type="subcellular location">
    <subcellularLocation>
        <location evidence="1">Membrane</location>
        <topology evidence="1">Multi-pass membrane protein</topology>
    </subcellularLocation>
</comment>
<feature type="transmembrane region" description="Helical" evidence="7">
    <location>
        <begin position="150"/>
        <end position="173"/>
    </location>
</feature>
<organism evidence="9 10">
    <name type="scientific">Paracoccidioides brasiliensis</name>
    <dbReference type="NCBI Taxonomy" id="121759"/>
    <lineage>
        <taxon>Eukaryota</taxon>
        <taxon>Fungi</taxon>
        <taxon>Dikarya</taxon>
        <taxon>Ascomycota</taxon>
        <taxon>Pezizomycotina</taxon>
        <taxon>Eurotiomycetes</taxon>
        <taxon>Eurotiomycetidae</taxon>
        <taxon>Onygenales</taxon>
        <taxon>Ajellomycetaceae</taxon>
        <taxon>Paracoccidioides</taxon>
    </lineage>
</organism>
<keyword evidence="4 7" id="KW-1133">Transmembrane helix</keyword>
<dbReference type="VEuPathDB" id="FungiDB:PABG_07526"/>
<comment type="caution">
    <text evidence="9">The sequence shown here is derived from an EMBL/GenBank/DDBJ whole genome shotgun (WGS) entry which is preliminary data.</text>
</comment>
<evidence type="ECO:0000256" key="1">
    <source>
        <dbReference type="ARBA" id="ARBA00004141"/>
    </source>
</evidence>
<reference evidence="9 10" key="1">
    <citation type="submission" date="2016-06" db="EMBL/GenBank/DDBJ databases">
        <authorList>
            <person name="Kjaerup R.B."/>
            <person name="Dalgaard T.S."/>
            <person name="Juul-Madsen H.R."/>
        </authorList>
    </citation>
    <scope>NUCLEOTIDE SEQUENCE [LARGE SCALE GENOMIC DNA]</scope>
    <source>
        <strain evidence="9 10">Pb300</strain>
    </source>
</reference>